<gene>
    <name evidence="1" type="ORF">AVEN_127086_1</name>
</gene>
<feature type="non-terminal residue" evidence="1">
    <location>
        <position position="1"/>
    </location>
</feature>
<accession>A0A4Y2HTP7</accession>
<organism evidence="1 2">
    <name type="scientific">Araneus ventricosus</name>
    <name type="common">Orbweaver spider</name>
    <name type="synonym">Epeira ventricosa</name>
    <dbReference type="NCBI Taxonomy" id="182803"/>
    <lineage>
        <taxon>Eukaryota</taxon>
        <taxon>Metazoa</taxon>
        <taxon>Ecdysozoa</taxon>
        <taxon>Arthropoda</taxon>
        <taxon>Chelicerata</taxon>
        <taxon>Arachnida</taxon>
        <taxon>Araneae</taxon>
        <taxon>Araneomorphae</taxon>
        <taxon>Entelegynae</taxon>
        <taxon>Araneoidea</taxon>
        <taxon>Araneidae</taxon>
        <taxon>Araneus</taxon>
    </lineage>
</organism>
<dbReference type="EMBL" id="BGPR01260111">
    <property type="protein sequence ID" value="GBM68814.1"/>
    <property type="molecule type" value="Genomic_DNA"/>
</dbReference>
<comment type="caution">
    <text evidence="1">The sequence shown here is derived from an EMBL/GenBank/DDBJ whole genome shotgun (WGS) entry which is preliminary data.</text>
</comment>
<protein>
    <submittedName>
        <fullName evidence="1">Uncharacterized protein</fullName>
    </submittedName>
</protein>
<proteinExistence type="predicted"/>
<evidence type="ECO:0000313" key="2">
    <source>
        <dbReference type="Proteomes" id="UP000499080"/>
    </source>
</evidence>
<dbReference type="AlphaFoldDB" id="A0A4Y2HTP7"/>
<reference evidence="1 2" key="1">
    <citation type="journal article" date="2019" name="Sci. Rep.">
        <title>Orb-weaving spider Araneus ventricosus genome elucidates the spidroin gene catalogue.</title>
        <authorList>
            <person name="Kono N."/>
            <person name="Nakamura H."/>
            <person name="Ohtoshi R."/>
            <person name="Moran D.A.P."/>
            <person name="Shinohara A."/>
            <person name="Yoshida Y."/>
            <person name="Fujiwara M."/>
            <person name="Mori M."/>
            <person name="Tomita M."/>
            <person name="Arakawa K."/>
        </authorList>
    </citation>
    <scope>NUCLEOTIDE SEQUENCE [LARGE SCALE GENOMIC DNA]</scope>
</reference>
<evidence type="ECO:0000313" key="1">
    <source>
        <dbReference type="EMBL" id="GBM68814.1"/>
    </source>
</evidence>
<dbReference type="Proteomes" id="UP000499080">
    <property type="component" value="Unassembled WGS sequence"/>
</dbReference>
<name>A0A4Y2HTP7_ARAVE</name>
<keyword evidence="2" id="KW-1185">Reference proteome</keyword>
<sequence length="143" mass="16318">ETQADCSLGWNREPAIIPVHVRDRFGGSSECMWTAYLFCWPLLFLRLAIAISLVGHCYFFGWPFLSLWLATLTCMSIQEAPLVFSYIETTSLIQLVVLTQVKWVTPSFYKTMIVQSSIGRELHTWRDYCAYGMASTFSGLQPS</sequence>